<gene>
    <name evidence="3" type="ORF">Pflav_060120</name>
</gene>
<keyword evidence="1" id="KW-0175">Coiled coil</keyword>
<evidence type="ECO:0000313" key="3">
    <source>
        <dbReference type="EMBL" id="BCB79602.1"/>
    </source>
</evidence>
<accession>A0A6F8Y0F9</accession>
<dbReference type="EMBL" id="AP022870">
    <property type="protein sequence ID" value="BCB79602.1"/>
    <property type="molecule type" value="Genomic_DNA"/>
</dbReference>
<dbReference type="Proteomes" id="UP000502508">
    <property type="component" value="Chromosome"/>
</dbReference>
<feature type="coiled-coil region" evidence="1">
    <location>
        <begin position="49"/>
        <end position="76"/>
    </location>
</feature>
<organism evidence="3 4">
    <name type="scientific">Phytohabitans flavus</name>
    <dbReference type="NCBI Taxonomy" id="1076124"/>
    <lineage>
        <taxon>Bacteria</taxon>
        <taxon>Bacillati</taxon>
        <taxon>Actinomycetota</taxon>
        <taxon>Actinomycetes</taxon>
        <taxon>Micromonosporales</taxon>
        <taxon>Micromonosporaceae</taxon>
    </lineage>
</organism>
<keyword evidence="4" id="KW-1185">Reference proteome</keyword>
<evidence type="ECO:0000256" key="1">
    <source>
        <dbReference type="SAM" id="Coils"/>
    </source>
</evidence>
<dbReference type="AlphaFoldDB" id="A0A6F8Y0F9"/>
<sequence>MLYECMEALTAVVLLVGRYGVQELVGALTGKAELGRLASELFGALAESENRISDRLAQVEQRLSGIEDRLDEVLGQRYQAALNAGMRSLLDAAAEVDPQRRAEEFAIARGRFQEATAAARSLLETAVAERYLMLCAIALGRPMAAKVAWDRINGQVTTAAIDLGNAFRNAISASEMRLEERGEAPPQPNLRRPPDKDRKHNRYQERLDAEAARIRADIADAAPLVERLLTEAGVLGQAIGQPPPAQIRLRITDADATKTPPQRAVSWRGSEWPSPGQSRPITFPSFTWVVAPTAASTRFGALIATWKRFEILADDEARPGTLSYLQEPPYRPTTHIRNARVDITVEADPALPRPLSIWQPGASGARVGRRSDERPRRHKLASGDRRYELSEVVAVPVDEHGNATGADAVCVDNVVLVRYSESSASGS</sequence>
<protein>
    <submittedName>
        <fullName evidence="3">Uncharacterized protein</fullName>
    </submittedName>
</protein>
<proteinExistence type="predicted"/>
<feature type="region of interest" description="Disordered" evidence="2">
    <location>
        <begin position="357"/>
        <end position="382"/>
    </location>
</feature>
<dbReference type="KEGG" id="pfla:Pflav_060120"/>
<reference evidence="3 4" key="2">
    <citation type="submission" date="2020-03" db="EMBL/GenBank/DDBJ databases">
        <authorList>
            <person name="Ichikawa N."/>
            <person name="Kimura A."/>
            <person name="Kitahashi Y."/>
            <person name="Uohara A."/>
        </authorList>
    </citation>
    <scope>NUCLEOTIDE SEQUENCE [LARGE SCALE GENOMIC DNA]</scope>
    <source>
        <strain evidence="3 4">NBRC 107702</strain>
    </source>
</reference>
<feature type="compositionally biased region" description="Basic and acidic residues" evidence="2">
    <location>
        <begin position="369"/>
        <end position="382"/>
    </location>
</feature>
<feature type="region of interest" description="Disordered" evidence="2">
    <location>
        <begin position="177"/>
        <end position="201"/>
    </location>
</feature>
<evidence type="ECO:0000256" key="2">
    <source>
        <dbReference type="SAM" id="MobiDB-lite"/>
    </source>
</evidence>
<feature type="region of interest" description="Disordered" evidence="2">
    <location>
        <begin position="257"/>
        <end position="278"/>
    </location>
</feature>
<evidence type="ECO:0000313" key="4">
    <source>
        <dbReference type="Proteomes" id="UP000502508"/>
    </source>
</evidence>
<feature type="compositionally biased region" description="Basic and acidic residues" evidence="2">
    <location>
        <begin position="192"/>
        <end position="201"/>
    </location>
</feature>
<reference evidence="3 4" key="1">
    <citation type="submission" date="2020-03" db="EMBL/GenBank/DDBJ databases">
        <title>Whole genome shotgun sequence of Phytohabitans flavus NBRC 107702.</title>
        <authorList>
            <person name="Komaki H."/>
            <person name="Tamura T."/>
        </authorList>
    </citation>
    <scope>NUCLEOTIDE SEQUENCE [LARGE SCALE GENOMIC DNA]</scope>
    <source>
        <strain evidence="3 4">NBRC 107702</strain>
    </source>
</reference>
<name>A0A6F8Y0F9_9ACTN</name>